<evidence type="ECO:0000313" key="2">
    <source>
        <dbReference type="Proteomes" id="UP000291084"/>
    </source>
</evidence>
<protein>
    <submittedName>
        <fullName evidence="1">Uncharacterized protein</fullName>
    </submittedName>
</protein>
<dbReference type="AlphaFoldDB" id="A0A0S3T1J3"/>
<organism evidence="1 2">
    <name type="scientific">Vigna angularis var. angularis</name>
    <dbReference type="NCBI Taxonomy" id="157739"/>
    <lineage>
        <taxon>Eukaryota</taxon>
        <taxon>Viridiplantae</taxon>
        <taxon>Streptophyta</taxon>
        <taxon>Embryophyta</taxon>
        <taxon>Tracheophyta</taxon>
        <taxon>Spermatophyta</taxon>
        <taxon>Magnoliopsida</taxon>
        <taxon>eudicotyledons</taxon>
        <taxon>Gunneridae</taxon>
        <taxon>Pentapetalae</taxon>
        <taxon>rosids</taxon>
        <taxon>fabids</taxon>
        <taxon>Fabales</taxon>
        <taxon>Fabaceae</taxon>
        <taxon>Papilionoideae</taxon>
        <taxon>50 kb inversion clade</taxon>
        <taxon>NPAAA clade</taxon>
        <taxon>indigoferoid/millettioid clade</taxon>
        <taxon>Phaseoleae</taxon>
        <taxon>Vigna</taxon>
    </lineage>
</organism>
<reference evidence="1 2" key="1">
    <citation type="journal article" date="2015" name="Sci. Rep.">
        <title>The power of single molecule real-time sequencing technology in the de novo assembly of a eukaryotic genome.</title>
        <authorList>
            <person name="Sakai H."/>
            <person name="Naito K."/>
            <person name="Ogiso-Tanaka E."/>
            <person name="Takahashi Y."/>
            <person name="Iseki K."/>
            <person name="Muto C."/>
            <person name="Satou K."/>
            <person name="Teruya K."/>
            <person name="Shiroma A."/>
            <person name="Shimoji M."/>
            <person name="Hirano T."/>
            <person name="Itoh T."/>
            <person name="Kaga A."/>
            <person name="Tomooka N."/>
        </authorList>
    </citation>
    <scope>NUCLEOTIDE SEQUENCE [LARGE SCALE GENOMIC DNA]</scope>
    <source>
        <strain evidence="2">cv. Shumari</strain>
    </source>
</reference>
<gene>
    <name evidence="1" type="primary">Vigan.10G042600</name>
    <name evidence="1" type="ORF">VIGAN_10042600</name>
</gene>
<dbReference type="Proteomes" id="UP000291084">
    <property type="component" value="Chromosome 10"/>
</dbReference>
<accession>A0A0S3T1J3</accession>
<keyword evidence="2" id="KW-1185">Reference proteome</keyword>
<proteinExistence type="predicted"/>
<name>A0A0S3T1J3_PHAAN</name>
<dbReference type="EMBL" id="AP015043">
    <property type="protein sequence ID" value="BAT99050.1"/>
    <property type="molecule type" value="Genomic_DNA"/>
</dbReference>
<sequence length="111" mass="12665">MHDPICLDTLWWLTPVKDQSFLDPNMLRATVDCFISTSGLPVPRHSCSIRPHPIWVLPLPWGKEVPFILSKVCFLCISQEFDMSEQQKHAHAHITTGSNTGHGFDVAWLER</sequence>
<evidence type="ECO:0000313" key="1">
    <source>
        <dbReference type="EMBL" id="BAT99050.1"/>
    </source>
</evidence>